<evidence type="ECO:0000313" key="2">
    <source>
        <dbReference type="Proteomes" id="UP000186112"/>
    </source>
</evidence>
<gene>
    <name evidence="1" type="ORF">TICRE_08390</name>
</gene>
<name>A0A1U7M7G2_TISCR</name>
<keyword evidence="2" id="KW-1185">Reference proteome</keyword>
<reference evidence="1 2" key="1">
    <citation type="submission" date="2016-02" db="EMBL/GenBank/DDBJ databases">
        <title>Genome sequence of Tissierella creatinophila DSM 6911.</title>
        <authorList>
            <person name="Poehlein A."/>
            <person name="Daniel R."/>
        </authorList>
    </citation>
    <scope>NUCLEOTIDE SEQUENCE [LARGE SCALE GENOMIC DNA]</scope>
    <source>
        <strain evidence="1 2">DSM 6911</strain>
    </source>
</reference>
<dbReference type="InterPro" id="IPR038300">
    <property type="entry name" value="SASP_sf_alpha/beta"/>
</dbReference>
<proteinExistence type="predicted"/>
<accession>A0A1U7M7G2</accession>
<sequence>MAKNSDPNARKALDEMKLEIAKDLSIELTNAGMVGGLMTKRLVEMGKKHLTEKDNQDTFNPS</sequence>
<dbReference type="Pfam" id="PF00269">
    <property type="entry name" value="SASP"/>
    <property type="match status" value="1"/>
</dbReference>
<dbReference type="GO" id="GO:0003690">
    <property type="term" value="F:double-stranded DNA binding"/>
    <property type="evidence" value="ECO:0007669"/>
    <property type="project" value="InterPro"/>
</dbReference>
<dbReference type="InterPro" id="IPR001448">
    <property type="entry name" value="SASP_alpha/beta-type"/>
</dbReference>
<dbReference type="Proteomes" id="UP000186112">
    <property type="component" value="Unassembled WGS sequence"/>
</dbReference>
<protein>
    <submittedName>
        <fullName evidence="1">Small, acid-soluble spore protein beta</fullName>
    </submittedName>
</protein>
<organism evidence="1 2">
    <name type="scientific">Tissierella creatinophila DSM 6911</name>
    <dbReference type="NCBI Taxonomy" id="1123403"/>
    <lineage>
        <taxon>Bacteria</taxon>
        <taxon>Bacillati</taxon>
        <taxon>Bacillota</taxon>
        <taxon>Tissierellia</taxon>
        <taxon>Tissierellales</taxon>
        <taxon>Tissierellaceae</taxon>
        <taxon>Tissierella</taxon>
    </lineage>
</organism>
<comment type="caution">
    <text evidence="1">The sequence shown here is derived from an EMBL/GenBank/DDBJ whole genome shotgun (WGS) entry which is preliminary data.</text>
</comment>
<dbReference type="GO" id="GO:0006265">
    <property type="term" value="P:DNA topological change"/>
    <property type="evidence" value="ECO:0007669"/>
    <property type="project" value="InterPro"/>
</dbReference>
<dbReference type="Gene3D" id="6.10.10.80">
    <property type="entry name" value="Small, acid-soluble spore protein, alpha/beta type-like"/>
    <property type="match status" value="1"/>
</dbReference>
<evidence type="ECO:0000313" key="1">
    <source>
        <dbReference type="EMBL" id="OLS03138.1"/>
    </source>
</evidence>
<dbReference type="EMBL" id="LTDM01000011">
    <property type="protein sequence ID" value="OLS03138.1"/>
    <property type="molecule type" value="Genomic_DNA"/>
</dbReference>
<dbReference type="RefSeq" id="WP_075725453.1">
    <property type="nucleotide sequence ID" value="NZ_LTDM01000011.1"/>
</dbReference>
<dbReference type="AlphaFoldDB" id="A0A1U7M7G2"/>
<dbReference type="OrthoDB" id="1683773at2"/>